<dbReference type="RefSeq" id="WP_048939942.1">
    <property type="nucleotide sequence ID" value="NZ_CP012077.1"/>
</dbReference>
<dbReference type="Proteomes" id="UP000282741">
    <property type="component" value="Chromosome"/>
</dbReference>
<dbReference type="AlphaFoldDB" id="A0AAN1RSZ7"/>
<organism evidence="6 7">
    <name type="scientific">Bordetella hinzii</name>
    <dbReference type="NCBI Taxonomy" id="103855"/>
    <lineage>
        <taxon>Bacteria</taxon>
        <taxon>Pseudomonadati</taxon>
        <taxon>Pseudomonadota</taxon>
        <taxon>Betaproteobacteria</taxon>
        <taxon>Burkholderiales</taxon>
        <taxon>Alcaligenaceae</taxon>
        <taxon>Bordetella</taxon>
    </lineage>
</organism>
<dbReference type="Gene3D" id="3.40.190.10">
    <property type="entry name" value="Periplasmic binding protein-like II"/>
    <property type="match status" value="2"/>
</dbReference>
<dbReference type="Pfam" id="PF03466">
    <property type="entry name" value="LysR_substrate"/>
    <property type="match status" value="1"/>
</dbReference>
<dbReference type="GO" id="GO:0003677">
    <property type="term" value="F:DNA binding"/>
    <property type="evidence" value="ECO:0007669"/>
    <property type="project" value="UniProtKB-KW"/>
</dbReference>
<evidence type="ECO:0000256" key="3">
    <source>
        <dbReference type="ARBA" id="ARBA00023125"/>
    </source>
</evidence>
<dbReference type="InterPro" id="IPR050176">
    <property type="entry name" value="LTTR"/>
</dbReference>
<sequence>MDSSTYTFDLSLLRSFVAVVDHGSFARAGQALGYTQAAVSQQMQRLEAQIGLPLFRRQGRNKHLTDSGMQLLRYAREMILLNDDAARALTDIRLSGILRLGAPPDVAETLLPAILGQIARSAPQLRLEIDVGRSPYLMQALERGDIDMTISTRRQEGLQGLLLRTTPTVWISATQFAPVRGHPLPLILIDEPSIFRRLAIDALDRAKIPWRLAYRASNLTGIKAAIRANLGVTARTMDLLGPDMRVLSEGLPRLADLPYYLWMRPGAANPAARQAFELLQRSGQYTPVLAAAG</sequence>
<protein>
    <submittedName>
        <fullName evidence="6">Transcriptional regulator LrhA</fullName>
    </submittedName>
</protein>
<dbReference type="InterPro" id="IPR036388">
    <property type="entry name" value="WH-like_DNA-bd_sf"/>
</dbReference>
<keyword evidence="4" id="KW-0804">Transcription</keyword>
<dbReference type="SUPFAM" id="SSF46785">
    <property type="entry name" value="Winged helix' DNA-binding domain"/>
    <property type="match status" value="1"/>
</dbReference>
<accession>A0AAN1RSZ7</accession>
<evidence type="ECO:0000256" key="1">
    <source>
        <dbReference type="ARBA" id="ARBA00009437"/>
    </source>
</evidence>
<dbReference type="InterPro" id="IPR000847">
    <property type="entry name" value="LysR_HTH_N"/>
</dbReference>
<proteinExistence type="inferred from homology"/>
<evidence type="ECO:0000256" key="2">
    <source>
        <dbReference type="ARBA" id="ARBA00023015"/>
    </source>
</evidence>
<keyword evidence="2" id="KW-0805">Transcription regulation</keyword>
<dbReference type="Pfam" id="PF00126">
    <property type="entry name" value="HTH_1"/>
    <property type="match status" value="1"/>
</dbReference>
<evidence type="ECO:0000259" key="5">
    <source>
        <dbReference type="PROSITE" id="PS50931"/>
    </source>
</evidence>
<dbReference type="PANTHER" id="PTHR30579">
    <property type="entry name" value="TRANSCRIPTIONAL REGULATOR"/>
    <property type="match status" value="1"/>
</dbReference>
<dbReference type="PANTHER" id="PTHR30579:SF7">
    <property type="entry name" value="HTH-TYPE TRANSCRIPTIONAL REGULATOR LRHA-RELATED"/>
    <property type="match status" value="1"/>
</dbReference>
<dbReference type="InterPro" id="IPR036390">
    <property type="entry name" value="WH_DNA-bd_sf"/>
</dbReference>
<name>A0AAN1RSZ7_9BORD</name>
<comment type="similarity">
    <text evidence="1">Belongs to the LysR transcriptional regulatory family.</text>
</comment>
<dbReference type="SUPFAM" id="SSF53850">
    <property type="entry name" value="Periplasmic binding protein-like II"/>
    <property type="match status" value="1"/>
</dbReference>
<gene>
    <name evidence="6" type="ORF">CS347_01020</name>
</gene>
<reference evidence="7" key="1">
    <citation type="submission" date="2017-10" db="EMBL/GenBank/DDBJ databases">
        <title>Whole genome sequencing of various Bordetella species.</title>
        <authorList>
            <person name="Weigand M.R."/>
            <person name="Loparev V."/>
            <person name="Peng Y."/>
            <person name="Bowden K.E."/>
            <person name="Tondella M.L."/>
            <person name="Williams M.M."/>
        </authorList>
    </citation>
    <scope>NUCLEOTIDE SEQUENCE [LARGE SCALE GENOMIC DNA]</scope>
    <source>
        <strain evidence="7">H720</strain>
    </source>
</reference>
<feature type="domain" description="HTH lysR-type" evidence="5">
    <location>
        <begin position="8"/>
        <end position="65"/>
    </location>
</feature>
<dbReference type="EMBL" id="CP024172">
    <property type="protein sequence ID" value="AZW15469.1"/>
    <property type="molecule type" value="Genomic_DNA"/>
</dbReference>
<dbReference type="Gene3D" id="1.10.10.10">
    <property type="entry name" value="Winged helix-like DNA-binding domain superfamily/Winged helix DNA-binding domain"/>
    <property type="match status" value="1"/>
</dbReference>
<keyword evidence="3" id="KW-0238">DNA-binding</keyword>
<dbReference type="GO" id="GO:0003700">
    <property type="term" value="F:DNA-binding transcription factor activity"/>
    <property type="evidence" value="ECO:0007669"/>
    <property type="project" value="InterPro"/>
</dbReference>
<dbReference type="InterPro" id="IPR005119">
    <property type="entry name" value="LysR_subst-bd"/>
</dbReference>
<dbReference type="PRINTS" id="PR00039">
    <property type="entry name" value="HTHLYSR"/>
</dbReference>
<evidence type="ECO:0000313" key="7">
    <source>
        <dbReference type="Proteomes" id="UP000282741"/>
    </source>
</evidence>
<evidence type="ECO:0000313" key="6">
    <source>
        <dbReference type="EMBL" id="AZW15469.1"/>
    </source>
</evidence>
<evidence type="ECO:0000256" key="4">
    <source>
        <dbReference type="ARBA" id="ARBA00023163"/>
    </source>
</evidence>
<dbReference type="PROSITE" id="PS50931">
    <property type="entry name" value="HTH_LYSR"/>
    <property type="match status" value="1"/>
</dbReference>
<dbReference type="FunFam" id="1.10.10.10:FF:000001">
    <property type="entry name" value="LysR family transcriptional regulator"/>
    <property type="match status" value="1"/>
</dbReference>